<dbReference type="PANTHER" id="PTHR26379:SF187">
    <property type="entry name" value="OS07G0655300 PROTEIN"/>
    <property type="match status" value="1"/>
</dbReference>
<reference evidence="3" key="1">
    <citation type="submission" date="2021-02" db="EMBL/GenBank/DDBJ databases">
        <authorList>
            <person name="Dougan E. K."/>
            <person name="Rhodes N."/>
            <person name="Thang M."/>
            <person name="Chan C."/>
        </authorList>
    </citation>
    <scope>NUCLEOTIDE SEQUENCE</scope>
</reference>
<dbReference type="EMBL" id="CAJNIZ010011447">
    <property type="protein sequence ID" value="CAE7319475.1"/>
    <property type="molecule type" value="Genomic_DNA"/>
</dbReference>
<sequence>MAATDADALRAELEAARRELQAEDARTNELDAEIEEAAERQRLRKEIACVRDELRVAQQHNRNRAELRADVDADRAFLDGDIPRAGKTEKGNKFIQNSSGQGITQCNEQVAQGEYVWTIKGMRWLQDALWAVGKNFAESPEFMVGHGNFSLRYNPEAGCLFEWHCGSLAIFYHDEADLSLQYRIYIKARDGSFVQWGEGGHGRYDSEVSYVWREDCFGPDVHWENHRPASLTALGIFGLSHEELLRSEWVQDDELTVKCVLEVRPRDSPKVQDQLGPSAELPAPTVVHDMHALFEKSTNSDVRFVVGEEVIHAHSPILCERSAVFERQLNAGMQESISKVIVIKDCSAQIFRAFLKFLYTDILPSLEEPITLSP</sequence>
<protein>
    <submittedName>
        <fullName evidence="3">BPM3 protein</fullName>
    </submittedName>
</protein>
<accession>A0A812NME7</accession>
<dbReference type="PANTHER" id="PTHR26379">
    <property type="entry name" value="BTB/POZ AND MATH DOMAIN-CONTAINING PROTEIN 1"/>
    <property type="match status" value="1"/>
</dbReference>
<feature type="domain" description="BTB" evidence="2">
    <location>
        <begin position="300"/>
        <end position="367"/>
    </location>
</feature>
<dbReference type="Pfam" id="PF00651">
    <property type="entry name" value="BTB"/>
    <property type="match status" value="1"/>
</dbReference>
<dbReference type="InterPro" id="IPR045005">
    <property type="entry name" value="BPM1-6"/>
</dbReference>
<keyword evidence="1" id="KW-0175">Coiled coil</keyword>
<gene>
    <name evidence="3" type="primary">BPM3</name>
    <name evidence="3" type="ORF">SPIL2461_LOCUS7366</name>
</gene>
<evidence type="ECO:0000313" key="4">
    <source>
        <dbReference type="Proteomes" id="UP000649617"/>
    </source>
</evidence>
<dbReference type="SUPFAM" id="SSF49599">
    <property type="entry name" value="TRAF domain-like"/>
    <property type="match status" value="1"/>
</dbReference>
<dbReference type="GO" id="GO:0016567">
    <property type="term" value="P:protein ubiquitination"/>
    <property type="evidence" value="ECO:0007669"/>
    <property type="project" value="InterPro"/>
</dbReference>
<comment type="caution">
    <text evidence="3">The sequence shown here is derived from an EMBL/GenBank/DDBJ whole genome shotgun (WGS) entry which is preliminary data.</text>
</comment>
<dbReference type="AlphaFoldDB" id="A0A812NME7"/>
<dbReference type="Gene3D" id="3.30.710.10">
    <property type="entry name" value="Potassium Channel Kv1.1, Chain A"/>
    <property type="match status" value="1"/>
</dbReference>
<dbReference type="OrthoDB" id="10249567at2759"/>
<proteinExistence type="predicted"/>
<evidence type="ECO:0000256" key="1">
    <source>
        <dbReference type="SAM" id="Coils"/>
    </source>
</evidence>
<dbReference type="InterPro" id="IPR000210">
    <property type="entry name" value="BTB/POZ_dom"/>
</dbReference>
<dbReference type="SUPFAM" id="SSF54695">
    <property type="entry name" value="POZ domain"/>
    <property type="match status" value="1"/>
</dbReference>
<evidence type="ECO:0000313" key="3">
    <source>
        <dbReference type="EMBL" id="CAE7319475.1"/>
    </source>
</evidence>
<dbReference type="Proteomes" id="UP000649617">
    <property type="component" value="Unassembled WGS sequence"/>
</dbReference>
<dbReference type="PROSITE" id="PS50097">
    <property type="entry name" value="BTB"/>
    <property type="match status" value="1"/>
</dbReference>
<organism evidence="3 4">
    <name type="scientific">Symbiodinium pilosum</name>
    <name type="common">Dinoflagellate</name>
    <dbReference type="NCBI Taxonomy" id="2952"/>
    <lineage>
        <taxon>Eukaryota</taxon>
        <taxon>Sar</taxon>
        <taxon>Alveolata</taxon>
        <taxon>Dinophyceae</taxon>
        <taxon>Suessiales</taxon>
        <taxon>Symbiodiniaceae</taxon>
        <taxon>Symbiodinium</taxon>
    </lineage>
</organism>
<keyword evidence="4" id="KW-1185">Reference proteome</keyword>
<dbReference type="InterPro" id="IPR011333">
    <property type="entry name" value="SKP1/BTB/POZ_sf"/>
</dbReference>
<evidence type="ECO:0000259" key="2">
    <source>
        <dbReference type="PROSITE" id="PS50097"/>
    </source>
</evidence>
<name>A0A812NME7_SYMPI</name>
<dbReference type="CDD" id="cd18186">
    <property type="entry name" value="BTB_POZ_ZBTB_KLHL-like"/>
    <property type="match status" value="1"/>
</dbReference>
<feature type="coiled-coil region" evidence="1">
    <location>
        <begin position="3"/>
        <end position="60"/>
    </location>
</feature>